<organism evidence="1 2">
    <name type="scientific">Macleaya cordata</name>
    <name type="common">Five-seeded plume-poppy</name>
    <name type="synonym">Bocconia cordata</name>
    <dbReference type="NCBI Taxonomy" id="56857"/>
    <lineage>
        <taxon>Eukaryota</taxon>
        <taxon>Viridiplantae</taxon>
        <taxon>Streptophyta</taxon>
        <taxon>Embryophyta</taxon>
        <taxon>Tracheophyta</taxon>
        <taxon>Spermatophyta</taxon>
        <taxon>Magnoliopsida</taxon>
        <taxon>Ranunculales</taxon>
        <taxon>Papaveraceae</taxon>
        <taxon>Papaveroideae</taxon>
        <taxon>Macleaya</taxon>
    </lineage>
</organism>
<dbReference type="InParanoid" id="A0A200QNN8"/>
<dbReference type="Proteomes" id="UP000195402">
    <property type="component" value="Unassembled WGS sequence"/>
</dbReference>
<dbReference type="OMA" id="ANATWFW"/>
<comment type="caution">
    <text evidence="1">The sequence shown here is derived from an EMBL/GenBank/DDBJ whole genome shotgun (WGS) entry which is preliminary data.</text>
</comment>
<protein>
    <recommendedName>
        <fullName evidence="3">Reverse transcriptase zinc-binding domain</fullName>
    </recommendedName>
</protein>
<evidence type="ECO:0000313" key="2">
    <source>
        <dbReference type="Proteomes" id="UP000195402"/>
    </source>
</evidence>
<gene>
    <name evidence="1" type="ORF">BVC80_1487g3</name>
</gene>
<evidence type="ECO:0008006" key="3">
    <source>
        <dbReference type="Google" id="ProtNLM"/>
    </source>
</evidence>
<dbReference type="EMBL" id="MVGT01001429">
    <property type="protein sequence ID" value="OVA12042.1"/>
    <property type="molecule type" value="Genomic_DNA"/>
</dbReference>
<keyword evidence="2" id="KW-1185">Reference proteome</keyword>
<dbReference type="AlphaFoldDB" id="A0A200QNN8"/>
<accession>A0A200QNN8</accession>
<dbReference type="STRING" id="56857.A0A200QNN8"/>
<sequence>MAWRIFHMPDSPLFGLLKAKYFKNSSFWDAPSAANATWFWKSIVKGRDVLKGGIRWQVGNVNDIHFWQDPWVQNIPLSTCIDLPHHTMANLLVKDIMDKDTCTWNLTCVAGALLEFLCDAIISIPVPCSNLNHDKIIWASDPSDEVLKHAMYQAEDYWKHMGYYKNQKDANKVEFPIS</sequence>
<dbReference type="OrthoDB" id="1929473at2759"/>
<evidence type="ECO:0000313" key="1">
    <source>
        <dbReference type="EMBL" id="OVA12042.1"/>
    </source>
</evidence>
<proteinExistence type="predicted"/>
<name>A0A200QNN8_MACCD</name>
<reference evidence="1 2" key="1">
    <citation type="journal article" date="2017" name="Mol. Plant">
        <title>The Genome of Medicinal Plant Macleaya cordata Provides New Insights into Benzylisoquinoline Alkaloids Metabolism.</title>
        <authorList>
            <person name="Liu X."/>
            <person name="Liu Y."/>
            <person name="Huang P."/>
            <person name="Ma Y."/>
            <person name="Qing Z."/>
            <person name="Tang Q."/>
            <person name="Cao H."/>
            <person name="Cheng P."/>
            <person name="Zheng Y."/>
            <person name="Yuan Z."/>
            <person name="Zhou Y."/>
            <person name="Liu J."/>
            <person name="Tang Z."/>
            <person name="Zhuo Y."/>
            <person name="Zhang Y."/>
            <person name="Yu L."/>
            <person name="Huang J."/>
            <person name="Yang P."/>
            <person name="Peng Q."/>
            <person name="Zhang J."/>
            <person name="Jiang W."/>
            <person name="Zhang Z."/>
            <person name="Lin K."/>
            <person name="Ro D.K."/>
            <person name="Chen X."/>
            <person name="Xiong X."/>
            <person name="Shang Y."/>
            <person name="Huang S."/>
            <person name="Zeng J."/>
        </authorList>
    </citation>
    <scope>NUCLEOTIDE SEQUENCE [LARGE SCALE GENOMIC DNA]</scope>
    <source>
        <strain evidence="2">cv. BLH2017</strain>
        <tissue evidence="1">Root</tissue>
    </source>
</reference>